<dbReference type="Gene3D" id="1.20.1740.10">
    <property type="entry name" value="Amino acid/polyamine transporter I"/>
    <property type="match status" value="1"/>
</dbReference>
<gene>
    <name evidence="7" type="ORF">SVTN_30070</name>
</gene>
<dbReference type="Pfam" id="PF13520">
    <property type="entry name" value="AA_permease_2"/>
    <property type="match status" value="1"/>
</dbReference>
<feature type="transmembrane region" description="Helical" evidence="6">
    <location>
        <begin position="385"/>
        <end position="404"/>
    </location>
</feature>
<evidence type="ECO:0000256" key="1">
    <source>
        <dbReference type="ARBA" id="ARBA00004651"/>
    </source>
</evidence>
<dbReference type="PANTHER" id="PTHR42770">
    <property type="entry name" value="AMINO ACID TRANSPORTER-RELATED"/>
    <property type="match status" value="1"/>
</dbReference>
<feature type="transmembrane region" description="Helical" evidence="6">
    <location>
        <begin position="215"/>
        <end position="237"/>
    </location>
</feature>
<feature type="transmembrane region" description="Helical" evidence="6">
    <location>
        <begin position="28"/>
        <end position="52"/>
    </location>
</feature>
<dbReference type="HOGENOM" id="CLU_007946_20_2_11"/>
<feature type="transmembrane region" description="Helical" evidence="6">
    <location>
        <begin position="416"/>
        <end position="435"/>
    </location>
</feature>
<organism evidence="7 8">
    <name type="scientific">Streptomyces vietnamensis</name>
    <dbReference type="NCBI Taxonomy" id="362257"/>
    <lineage>
        <taxon>Bacteria</taxon>
        <taxon>Bacillati</taxon>
        <taxon>Actinomycetota</taxon>
        <taxon>Actinomycetes</taxon>
        <taxon>Kitasatosporales</taxon>
        <taxon>Streptomycetaceae</taxon>
        <taxon>Streptomyces</taxon>
    </lineage>
</organism>
<evidence type="ECO:0000313" key="7">
    <source>
        <dbReference type="EMBL" id="AJF70064.1"/>
    </source>
</evidence>
<proteinExistence type="predicted"/>
<sequence>MSGTGSKGAGEQVETPHLEAGHLGRGTLVSLSLASFFPAVGIALVPTLVLTATGNATAWHATLLAAVCVVLIGRPIIVFARRFVATGSLYSYISEVFGPWARYLTGAAMVSGFVCGVGGLAMLVGLFVGSFVHGRQADPTDLSPLEFPTQVVIFALAFLIASAIAYRGLDSSVLIVVGLAVLSIPLVLFITIASARHTGLQLATQFDFGQFSLGSTLRGVAIGIAFLVGFESSAALAAETRDPRRNVPVAIMAVPVVLGAVYTVATILQVPGLLQAGGQLAAGASPPAALAVQAGLGTTVGAATDLVLAAACFSSLIAFVNYGTRFALAMAEDGLLPAFLTRIHPKFHSPHVAIVSLAVACFTFISAAVFLVGDVASAYNALTTLLVYIWALPYVLIAAGAIVLTRRTGELRPGLWMSAVLGGAAMAWTYANGWINPPAAPADSMAWIAVVAVVVVLALIALSSLRRRGARQPAAAEG</sequence>
<feature type="transmembrane region" description="Helical" evidence="6">
    <location>
        <begin position="147"/>
        <end position="166"/>
    </location>
</feature>
<dbReference type="PIRSF" id="PIRSF006060">
    <property type="entry name" value="AA_transporter"/>
    <property type="match status" value="1"/>
</dbReference>
<keyword evidence="8" id="KW-1185">Reference proteome</keyword>
<dbReference type="RefSeq" id="WP_041134387.1">
    <property type="nucleotide sequence ID" value="NZ_CP010407.1"/>
</dbReference>
<evidence type="ECO:0000256" key="2">
    <source>
        <dbReference type="ARBA" id="ARBA00022475"/>
    </source>
</evidence>
<dbReference type="InterPro" id="IPR002293">
    <property type="entry name" value="AA/rel_permease1"/>
</dbReference>
<evidence type="ECO:0000256" key="6">
    <source>
        <dbReference type="SAM" id="Phobius"/>
    </source>
</evidence>
<dbReference type="EMBL" id="CP010407">
    <property type="protein sequence ID" value="AJF70064.1"/>
    <property type="molecule type" value="Genomic_DNA"/>
</dbReference>
<evidence type="ECO:0000256" key="3">
    <source>
        <dbReference type="ARBA" id="ARBA00022692"/>
    </source>
</evidence>
<keyword evidence="4 6" id="KW-1133">Transmembrane helix</keyword>
<dbReference type="STRING" id="362257.SVTN_30070"/>
<feature type="transmembrane region" description="Helical" evidence="6">
    <location>
        <begin position="306"/>
        <end position="331"/>
    </location>
</feature>
<accession>A0A0B5INQ6</accession>
<dbReference type="GO" id="GO:0005886">
    <property type="term" value="C:plasma membrane"/>
    <property type="evidence" value="ECO:0007669"/>
    <property type="project" value="UniProtKB-SubCell"/>
</dbReference>
<dbReference type="AlphaFoldDB" id="A0A0B5INQ6"/>
<evidence type="ECO:0000256" key="4">
    <source>
        <dbReference type="ARBA" id="ARBA00022989"/>
    </source>
</evidence>
<feature type="transmembrane region" description="Helical" evidence="6">
    <location>
        <begin position="101"/>
        <end position="127"/>
    </location>
</feature>
<feature type="transmembrane region" description="Helical" evidence="6">
    <location>
        <begin position="173"/>
        <end position="195"/>
    </location>
</feature>
<reference evidence="7 8" key="1">
    <citation type="submission" date="2014-12" db="EMBL/GenBank/DDBJ databases">
        <title>Complete genome sequence of Streptomyces vietnamensis strain GIMV4.0001, a genetic manipulable producer of the benzoisochromanequinone antibiotic granaticin.</title>
        <authorList>
            <person name="Deng M.R."/>
            <person name="Guo J."/>
            <person name="Ma L.Y."/>
            <person name="Feng G.D."/>
            <person name="Mo C.Y."/>
            <person name="Zhu H.H."/>
        </authorList>
    </citation>
    <scope>NUCLEOTIDE SEQUENCE [LARGE SCALE GENOMIC DNA]</scope>
    <source>
        <strain evidence="8">GIMV4.0001</strain>
    </source>
</reference>
<keyword evidence="5 6" id="KW-0472">Membrane</keyword>
<feature type="transmembrane region" description="Helical" evidence="6">
    <location>
        <begin position="58"/>
        <end position="80"/>
    </location>
</feature>
<feature type="transmembrane region" description="Helical" evidence="6">
    <location>
        <begin position="352"/>
        <end position="373"/>
    </location>
</feature>
<feature type="transmembrane region" description="Helical" evidence="6">
    <location>
        <begin position="249"/>
        <end position="270"/>
    </location>
</feature>
<dbReference type="GO" id="GO:0022857">
    <property type="term" value="F:transmembrane transporter activity"/>
    <property type="evidence" value="ECO:0007669"/>
    <property type="project" value="InterPro"/>
</dbReference>
<dbReference type="PANTHER" id="PTHR42770:SF7">
    <property type="entry name" value="MEMBRANE PROTEIN"/>
    <property type="match status" value="1"/>
</dbReference>
<evidence type="ECO:0000313" key="8">
    <source>
        <dbReference type="Proteomes" id="UP000031774"/>
    </source>
</evidence>
<keyword evidence="2" id="KW-1003">Cell membrane</keyword>
<dbReference type="Proteomes" id="UP000031774">
    <property type="component" value="Chromosome"/>
</dbReference>
<protein>
    <submittedName>
        <fullName evidence="7">Amino acid transporter</fullName>
    </submittedName>
</protein>
<dbReference type="InterPro" id="IPR050367">
    <property type="entry name" value="APC_superfamily"/>
</dbReference>
<feature type="transmembrane region" description="Helical" evidence="6">
    <location>
        <begin position="447"/>
        <end position="465"/>
    </location>
</feature>
<name>A0A0B5INQ6_9ACTN</name>
<evidence type="ECO:0000256" key="5">
    <source>
        <dbReference type="ARBA" id="ARBA00023136"/>
    </source>
</evidence>
<dbReference type="KEGG" id="svt:SVTN_30070"/>
<keyword evidence="3 6" id="KW-0812">Transmembrane</keyword>
<comment type="subcellular location">
    <subcellularLocation>
        <location evidence="1">Cell membrane</location>
        <topology evidence="1">Multi-pass membrane protein</topology>
    </subcellularLocation>
</comment>